<accession>B1V2W6</accession>
<dbReference type="EMBL" id="ABOO01000016">
    <property type="protein sequence ID" value="EDT71820.1"/>
    <property type="molecule type" value="Genomic_DNA"/>
</dbReference>
<protein>
    <recommendedName>
        <fullName evidence="3">GIY-YIG domain-containing protein</fullName>
    </recommendedName>
</protein>
<name>B1V2W6_CLOPF</name>
<gene>
    <name evidence="1" type="ORF">CJD_A0712</name>
</gene>
<comment type="caution">
    <text evidence="1">The sequence shown here is derived from an EMBL/GenBank/DDBJ whole genome shotgun (WGS) entry which is preliminary data.</text>
</comment>
<evidence type="ECO:0000313" key="1">
    <source>
        <dbReference type="EMBL" id="EDT71820.1"/>
    </source>
</evidence>
<proteinExistence type="predicted"/>
<organism evidence="1 2">
    <name type="scientific">Clostridium perfringens D str. JGS1721</name>
    <dbReference type="NCBI Taxonomy" id="488537"/>
    <lineage>
        <taxon>Bacteria</taxon>
        <taxon>Bacillati</taxon>
        <taxon>Bacillota</taxon>
        <taxon>Clostridia</taxon>
        <taxon>Eubacteriales</taxon>
        <taxon>Clostridiaceae</taxon>
        <taxon>Clostridium</taxon>
    </lineage>
</organism>
<reference evidence="1 2" key="1">
    <citation type="submission" date="2008-03" db="EMBL/GenBank/DDBJ databases">
        <authorList>
            <person name="Paulsen I."/>
            <person name="Sebastian Y."/>
        </authorList>
    </citation>
    <scope>NUCLEOTIDE SEQUENCE [LARGE SCALE GENOMIC DNA]</scope>
    <source>
        <strain evidence="2">D str. JGS1721</strain>
    </source>
</reference>
<dbReference type="AlphaFoldDB" id="B1V2W6"/>
<evidence type="ECO:0008006" key="3">
    <source>
        <dbReference type="Google" id="ProtNLM"/>
    </source>
</evidence>
<dbReference type="RefSeq" id="WP_003474834.1">
    <property type="nucleotide sequence ID" value="NZ_ABOO01000016.1"/>
</dbReference>
<sequence length="343" mass="40873">MGKYKYSCEFGLGVYCCYKTIVPVEHLNDIIKSKNRFHIYSILATPKISIRDIKKDNTGISFKLIKHLGENDEEFEIKNLDIFKLGLDYNKAEIKCKYPNNKLEISFDKDYLKSYYNDFLKDKINIKKSELMQLKKSIIDSQRLFYLAPETRNHQNEMEVLYVGKAYGIKRTRTALERLKAHEKLQKILIECNHDYPHNRIYILLMEINTQIFSTFNGIEKEFLSSEEESEEHLKNVMSNLPIENQVINITEAAIINYFKPKYNVDFVNNFPSTDHSSYRQYFDLDYNKIIVELDMEFNNMPYLKLYTKTNRLDNPFKAIEYNLFNDPNRKDMYDIFRNVDLN</sequence>
<dbReference type="Proteomes" id="UP000003188">
    <property type="component" value="Unassembled WGS sequence"/>
</dbReference>
<evidence type="ECO:0000313" key="2">
    <source>
        <dbReference type="Proteomes" id="UP000003188"/>
    </source>
</evidence>